<protein>
    <submittedName>
        <fullName evidence="2">AbiA family abortive infection protein</fullName>
    </submittedName>
</protein>
<dbReference type="Pfam" id="PF00078">
    <property type="entry name" value="RVT_1"/>
    <property type="match status" value="1"/>
</dbReference>
<evidence type="ECO:0000313" key="2">
    <source>
        <dbReference type="EMBL" id="MBP2025782.1"/>
    </source>
</evidence>
<dbReference type="InterPro" id="IPR000477">
    <property type="entry name" value="RT_dom"/>
</dbReference>
<gene>
    <name evidence="2" type="ORF">J2Z71_001329</name>
</gene>
<evidence type="ECO:0000313" key="3">
    <source>
        <dbReference type="Proteomes" id="UP001519306"/>
    </source>
</evidence>
<reference evidence="2 3" key="1">
    <citation type="submission" date="2021-03" db="EMBL/GenBank/DDBJ databases">
        <title>Genomic Encyclopedia of Type Strains, Phase IV (KMG-IV): sequencing the most valuable type-strain genomes for metagenomic binning, comparative biology and taxonomic classification.</title>
        <authorList>
            <person name="Goeker M."/>
        </authorList>
    </citation>
    <scope>NUCLEOTIDE SEQUENCE [LARGE SCALE GENOMIC DNA]</scope>
    <source>
        <strain evidence="2 3">DSM 27563</strain>
    </source>
</reference>
<dbReference type="PROSITE" id="PS50878">
    <property type="entry name" value="RT_POL"/>
    <property type="match status" value="1"/>
</dbReference>
<sequence length="615" mass="74362">MNLFNYSIWKRSCDAIFSIKKSRLRMYIQLYPFSKLSYKEIEYIKSKDYFDEYINNGKWATIYPNYDKCSHYYMKDDGSFRNVFIVSPIIYIIIHCFSLKVSDYYKNKENFDKMIFYQGNIEEGKIYYAESYDKFVKYINFRKIDFKYFIKFDIKDFYNSINIDKLFNSILNIEELKEKKDEIELIKKLLLTIGERKFPTVEFSTGLSYLASIVYLDDLEDEFINYIRQNNEITNFHIVRYVDDTYILFNINKDKNENAIFNEFFPKYNSILREKNLTLNSRKCFSDEIEHLSSYLKQAFYDEEVNEIKYNLEEEYGKALLKYLQKIDENCNEINLELYIKIVDEIFKFENLIFQPQEILTILSIKKITKDKDSIINLLNKIILKNNNILRIDPKRMTRIILNTYDGQLIRNMLNRLFEISRNGLWTDNEMCSLIQYLTMRGFNHPELLEILEKEDENLFRYYKNYCKDSKWIYLNNSLMKIDKIFTDHKIIYLYMMYILELKSGNILDSFANYKSFFDRFTAWIAFLLEIDKNWKKTVPNINKYYKKIELKKVYKDIDGYEEIIDDADKLRNQNPLNHASGNLLDLDLDARKIEVTKTIADLNYLLKEKINKNF</sequence>
<dbReference type="InterPro" id="IPR041026">
    <property type="entry name" value="HEPN_AbiA_CTD"/>
</dbReference>
<dbReference type="Pfam" id="PF18732">
    <property type="entry name" value="HEPN_AbiA_CTD"/>
    <property type="match status" value="1"/>
</dbReference>
<proteinExistence type="predicted"/>
<accession>A0ABS4KDC4</accession>
<feature type="domain" description="Reverse transcriptase" evidence="1">
    <location>
        <begin position="1"/>
        <end position="300"/>
    </location>
</feature>
<organism evidence="2 3">
    <name type="scientific">Peptoniphilus stercorisuis</name>
    <dbReference type="NCBI Taxonomy" id="1436965"/>
    <lineage>
        <taxon>Bacteria</taxon>
        <taxon>Bacillati</taxon>
        <taxon>Bacillota</taxon>
        <taxon>Tissierellia</taxon>
        <taxon>Tissierellales</taxon>
        <taxon>Peptoniphilaceae</taxon>
        <taxon>Peptoniphilus</taxon>
    </lineage>
</organism>
<name>A0ABS4KDC4_9FIRM</name>
<dbReference type="InterPro" id="IPR030986">
    <property type="entry name" value="AbiA"/>
</dbReference>
<keyword evidence="3" id="KW-1185">Reference proteome</keyword>
<evidence type="ECO:0000259" key="1">
    <source>
        <dbReference type="PROSITE" id="PS50878"/>
    </source>
</evidence>
<comment type="caution">
    <text evidence="2">The sequence shown here is derived from an EMBL/GenBank/DDBJ whole genome shotgun (WGS) entry which is preliminary data.</text>
</comment>
<dbReference type="NCBIfam" id="TIGR04499">
    <property type="entry name" value="abortive_AbiA"/>
    <property type="match status" value="1"/>
</dbReference>
<dbReference type="RefSeq" id="WP_210061268.1">
    <property type="nucleotide sequence ID" value="NZ_JAGGLJ010000012.1"/>
</dbReference>
<dbReference type="EMBL" id="JAGGLJ010000012">
    <property type="protein sequence ID" value="MBP2025782.1"/>
    <property type="molecule type" value="Genomic_DNA"/>
</dbReference>
<dbReference type="Proteomes" id="UP001519306">
    <property type="component" value="Unassembled WGS sequence"/>
</dbReference>